<dbReference type="RefSeq" id="WP_014810680.1">
    <property type="nucleotide sequence ID" value="NC_018025.1"/>
</dbReference>
<dbReference type="HOGENOM" id="CLU_762102_0_0_7"/>
<feature type="domain" description="DUF362" evidence="1">
    <location>
        <begin position="48"/>
        <end position="263"/>
    </location>
</feature>
<reference evidence="3" key="1">
    <citation type="submission" date="2012-06" db="EMBL/GenBank/DDBJ databases">
        <title>Complete sequence of chromosome of Desulfomonile tiedjei DSM 6799.</title>
        <authorList>
            <person name="Lucas S."/>
            <person name="Copeland A."/>
            <person name="Lapidus A."/>
            <person name="Glavina del Rio T."/>
            <person name="Dalin E."/>
            <person name="Tice H."/>
            <person name="Bruce D."/>
            <person name="Goodwin L."/>
            <person name="Pitluck S."/>
            <person name="Peters L."/>
            <person name="Ovchinnikova G."/>
            <person name="Zeytun A."/>
            <person name="Lu M."/>
            <person name="Kyrpides N."/>
            <person name="Mavromatis K."/>
            <person name="Ivanova N."/>
            <person name="Brettin T."/>
            <person name="Detter J.C."/>
            <person name="Han C."/>
            <person name="Larimer F."/>
            <person name="Land M."/>
            <person name="Hauser L."/>
            <person name="Markowitz V."/>
            <person name="Cheng J.-F."/>
            <person name="Hugenholtz P."/>
            <person name="Woyke T."/>
            <person name="Wu D."/>
            <person name="Spring S."/>
            <person name="Schroeder M."/>
            <person name="Brambilla E."/>
            <person name="Klenk H.-P."/>
            <person name="Eisen J.A."/>
        </authorList>
    </citation>
    <scope>NUCLEOTIDE SEQUENCE [LARGE SCALE GENOMIC DNA]</scope>
    <source>
        <strain evidence="3">ATCC 49306 / DSM 6799 / DCB-1</strain>
    </source>
</reference>
<dbReference type="Proteomes" id="UP000006055">
    <property type="component" value="Chromosome"/>
</dbReference>
<sequence>MGYSLKGTDRVAIQSLPRGADDEIVIEATKRVAEAATDFSWLSRGDTVILKVAANSPKKYPSTTSPLAVRAMVALLKERGAGKVIVADKPGVEWVIQLKDKTKSSSRKVMTKNGLHAAAVESGAEPHYFDEAGFDAYFAVRPEHANHWKGELILPNILNETDHIIMLPRVSRHCLAGSTLGLKVAVGWLRDDSRLELHRDAWTFYDKIAEINDAAILNQKLRLTLSVATKVLTTFGPDWGYKTEPDPGLIFASDSLIAHDMISLSWMHWNRENFTPAFYKAPIFDWYDLCPGLVNRWLVSYVWGFGELLKSENYSRVDISTPFKDPIIRRAAAIWDGMPDLEIEEVGGSMPEDLRNYLKSHISQ</sequence>
<evidence type="ECO:0000313" key="2">
    <source>
        <dbReference type="EMBL" id="AFM25542.1"/>
    </source>
</evidence>
<accession>I4C7K1</accession>
<dbReference type="EMBL" id="CP003360">
    <property type="protein sequence ID" value="AFM25542.1"/>
    <property type="molecule type" value="Genomic_DNA"/>
</dbReference>
<organism evidence="2 3">
    <name type="scientific">Desulfomonile tiedjei (strain ATCC 49306 / DSM 6799 / DCB-1)</name>
    <dbReference type="NCBI Taxonomy" id="706587"/>
    <lineage>
        <taxon>Bacteria</taxon>
        <taxon>Pseudomonadati</taxon>
        <taxon>Thermodesulfobacteriota</taxon>
        <taxon>Desulfomonilia</taxon>
        <taxon>Desulfomonilales</taxon>
        <taxon>Desulfomonilaceae</taxon>
        <taxon>Desulfomonile</taxon>
    </lineage>
</organism>
<evidence type="ECO:0000313" key="3">
    <source>
        <dbReference type="Proteomes" id="UP000006055"/>
    </source>
</evidence>
<protein>
    <recommendedName>
        <fullName evidence="1">DUF362 domain-containing protein</fullName>
    </recommendedName>
</protein>
<evidence type="ECO:0000259" key="1">
    <source>
        <dbReference type="Pfam" id="PF04015"/>
    </source>
</evidence>
<dbReference type="InterPro" id="IPR007160">
    <property type="entry name" value="DUF362"/>
</dbReference>
<dbReference type="OrthoDB" id="9785671at2"/>
<dbReference type="KEGG" id="dti:Desti_2873"/>
<dbReference type="eggNOG" id="COG2006">
    <property type="taxonomic scope" value="Bacteria"/>
</dbReference>
<dbReference type="AlphaFoldDB" id="I4C7K1"/>
<dbReference type="STRING" id="706587.Desti_2873"/>
<name>I4C7K1_DESTA</name>
<proteinExistence type="predicted"/>
<dbReference type="Pfam" id="PF04015">
    <property type="entry name" value="DUF362"/>
    <property type="match status" value="1"/>
</dbReference>
<keyword evidence="3" id="KW-1185">Reference proteome</keyword>
<gene>
    <name evidence="2" type="ordered locus">Desti_2873</name>
</gene>